<evidence type="ECO:0000256" key="3">
    <source>
        <dbReference type="ARBA" id="ARBA00023125"/>
    </source>
</evidence>
<dbReference type="SMART" id="SM00774">
    <property type="entry name" value="WRKY"/>
    <property type="match status" value="1"/>
</dbReference>
<evidence type="ECO:0000256" key="1">
    <source>
        <dbReference type="ARBA" id="ARBA00004123"/>
    </source>
</evidence>
<keyword evidence="2" id="KW-0805">Transcription regulation</keyword>
<dbReference type="InterPro" id="IPR044810">
    <property type="entry name" value="WRKY_plant"/>
</dbReference>
<gene>
    <name evidence="8" type="primary">LOC104750442</name>
</gene>
<protein>
    <submittedName>
        <fullName evidence="8">Probable WRKY transcription factor 63</fullName>
    </submittedName>
</protein>
<dbReference type="PROSITE" id="PS50811">
    <property type="entry name" value="WRKY"/>
    <property type="match status" value="1"/>
</dbReference>
<organism evidence="7 8">
    <name type="scientific">Camelina sativa</name>
    <name type="common">False flax</name>
    <name type="synonym">Myagrum sativum</name>
    <dbReference type="NCBI Taxonomy" id="90675"/>
    <lineage>
        <taxon>Eukaryota</taxon>
        <taxon>Viridiplantae</taxon>
        <taxon>Streptophyta</taxon>
        <taxon>Embryophyta</taxon>
        <taxon>Tracheophyta</taxon>
        <taxon>Spermatophyta</taxon>
        <taxon>Magnoliopsida</taxon>
        <taxon>eudicotyledons</taxon>
        <taxon>Gunneridae</taxon>
        <taxon>Pentapetalae</taxon>
        <taxon>rosids</taxon>
        <taxon>malvids</taxon>
        <taxon>Brassicales</taxon>
        <taxon>Brassicaceae</taxon>
        <taxon>Camelineae</taxon>
        <taxon>Camelina</taxon>
    </lineage>
</organism>
<dbReference type="PANTHER" id="PTHR31282">
    <property type="entry name" value="WRKY TRANSCRIPTION FACTOR 21-RELATED"/>
    <property type="match status" value="1"/>
</dbReference>
<reference evidence="8" key="2">
    <citation type="submission" date="2025-08" db="UniProtKB">
        <authorList>
            <consortium name="RefSeq"/>
        </authorList>
    </citation>
    <scope>IDENTIFICATION</scope>
    <source>
        <tissue evidence="8">Leaf</tissue>
    </source>
</reference>
<evidence type="ECO:0000256" key="4">
    <source>
        <dbReference type="ARBA" id="ARBA00023163"/>
    </source>
</evidence>
<evidence type="ECO:0000256" key="2">
    <source>
        <dbReference type="ARBA" id="ARBA00023015"/>
    </source>
</evidence>
<evidence type="ECO:0000256" key="5">
    <source>
        <dbReference type="ARBA" id="ARBA00023242"/>
    </source>
</evidence>
<feature type="domain" description="WRKY" evidence="6">
    <location>
        <begin position="97"/>
        <end position="160"/>
    </location>
</feature>
<reference evidence="7" key="1">
    <citation type="journal article" date="2014" name="Nat. Commun.">
        <title>The emerging biofuel crop Camelina sativa retains a highly undifferentiated hexaploid genome structure.</title>
        <authorList>
            <person name="Kagale S."/>
            <person name="Koh C."/>
            <person name="Nixon J."/>
            <person name="Bollina V."/>
            <person name="Clarke W.E."/>
            <person name="Tuteja R."/>
            <person name="Spillane C."/>
            <person name="Robinson S.J."/>
            <person name="Links M.G."/>
            <person name="Clarke C."/>
            <person name="Higgins E.E."/>
            <person name="Huebert T."/>
            <person name="Sharpe A.G."/>
            <person name="Parkin I.A."/>
        </authorList>
    </citation>
    <scope>NUCLEOTIDE SEQUENCE [LARGE SCALE GENOMIC DNA]</scope>
    <source>
        <strain evidence="7">cv. DH55</strain>
    </source>
</reference>
<dbReference type="Pfam" id="PF03106">
    <property type="entry name" value="WRKY"/>
    <property type="match status" value="1"/>
</dbReference>
<evidence type="ECO:0000313" key="7">
    <source>
        <dbReference type="Proteomes" id="UP000694864"/>
    </source>
</evidence>
<comment type="subcellular location">
    <subcellularLocation>
        <location evidence="1">Nucleus</location>
    </subcellularLocation>
</comment>
<dbReference type="GeneID" id="104750442"/>
<keyword evidence="4" id="KW-0804">Transcription</keyword>
<sequence>MFSNIDHKALAALLHGQGCANSLKTLLDNREISSVLIEPLINTILDSFSLALSFVDSPNPPLHHESSSQNMAGLVPQRSSKKEICGIHVIKNYRDESPTPRPDDGFTWRKYGQKTIKTSVHQRSYYRCAYAKEHNCNATKRVQMIQDCPPVYRTTYMGQHICKSIPVYDDTYGSEMIQFDQVVSESVMPIFTSTDHEAITIEEDKATDHTMNQECDINDFLVAYDHFWPNEFPSFSYGDSVFS</sequence>
<accession>A0ABM0WFX6</accession>
<proteinExistence type="predicted"/>
<keyword evidence="3" id="KW-0238">DNA-binding</keyword>
<dbReference type="InterPro" id="IPR036576">
    <property type="entry name" value="WRKY_dom_sf"/>
</dbReference>
<dbReference type="SUPFAM" id="SSF118290">
    <property type="entry name" value="WRKY DNA-binding domain"/>
    <property type="match status" value="1"/>
</dbReference>
<keyword evidence="7" id="KW-1185">Reference proteome</keyword>
<dbReference type="Proteomes" id="UP000694864">
    <property type="component" value="Chromosome 16"/>
</dbReference>
<dbReference type="InterPro" id="IPR003657">
    <property type="entry name" value="WRKY_dom"/>
</dbReference>
<evidence type="ECO:0000313" key="8">
    <source>
        <dbReference type="RefSeq" id="XP_010470533.1"/>
    </source>
</evidence>
<keyword evidence="5" id="KW-0539">Nucleus</keyword>
<dbReference type="Gene3D" id="2.20.25.80">
    <property type="entry name" value="WRKY domain"/>
    <property type="match status" value="1"/>
</dbReference>
<dbReference type="RefSeq" id="XP_010470533.1">
    <property type="nucleotide sequence ID" value="XM_010472231.2"/>
</dbReference>
<name>A0ABM0WFX6_CAMSA</name>
<evidence type="ECO:0000259" key="6">
    <source>
        <dbReference type="PROSITE" id="PS50811"/>
    </source>
</evidence>